<keyword evidence="1" id="KW-0812">Transmembrane</keyword>
<evidence type="ECO:0000313" key="2">
    <source>
        <dbReference type="EMBL" id="RGD74638.1"/>
    </source>
</evidence>
<evidence type="ECO:0000313" key="3">
    <source>
        <dbReference type="Proteomes" id="UP000261212"/>
    </source>
</evidence>
<organism evidence="2 3">
    <name type="scientific">Anaerofustis stercorihominis</name>
    <dbReference type="NCBI Taxonomy" id="214853"/>
    <lineage>
        <taxon>Bacteria</taxon>
        <taxon>Bacillati</taxon>
        <taxon>Bacillota</taxon>
        <taxon>Clostridia</taxon>
        <taxon>Eubacteriales</taxon>
        <taxon>Eubacteriaceae</taxon>
        <taxon>Anaerofustis</taxon>
    </lineage>
</organism>
<accession>A0A3E3E124</accession>
<evidence type="ECO:0000256" key="1">
    <source>
        <dbReference type="SAM" id="Phobius"/>
    </source>
</evidence>
<dbReference type="EMBL" id="QUSM01000003">
    <property type="protein sequence ID" value="RGD74638.1"/>
    <property type="molecule type" value="Genomic_DNA"/>
</dbReference>
<reference evidence="2 3" key="1">
    <citation type="submission" date="2018-08" db="EMBL/GenBank/DDBJ databases">
        <title>A genome reference for cultivated species of the human gut microbiota.</title>
        <authorList>
            <person name="Zou Y."/>
            <person name="Xue W."/>
            <person name="Luo G."/>
        </authorList>
    </citation>
    <scope>NUCLEOTIDE SEQUENCE [LARGE SCALE GENOMIC DNA]</scope>
    <source>
        <strain evidence="2 3">AM25-6</strain>
    </source>
</reference>
<name>A0A3E3E124_9FIRM</name>
<dbReference type="RefSeq" id="WP_007048848.1">
    <property type="nucleotide sequence ID" value="NZ_CABKNJ010000005.1"/>
</dbReference>
<sequence>MLNFIINNIATIIITLILLAFGYVAVKSLFKSHKNGSSIGCGNDCSHCGHCAGIQDKK</sequence>
<protein>
    <submittedName>
        <fullName evidence="2">FeoB-associated Cys-rich membrane protein</fullName>
    </submittedName>
</protein>
<gene>
    <name evidence="2" type="ORF">DW687_07735</name>
</gene>
<proteinExistence type="predicted"/>
<dbReference type="AlphaFoldDB" id="A0A3E3E124"/>
<keyword evidence="1" id="KW-1133">Transmembrane helix</keyword>
<dbReference type="GeneID" id="98001463"/>
<keyword evidence="1" id="KW-0472">Membrane</keyword>
<feature type="transmembrane region" description="Helical" evidence="1">
    <location>
        <begin position="6"/>
        <end position="26"/>
    </location>
</feature>
<dbReference type="Proteomes" id="UP000261212">
    <property type="component" value="Unassembled WGS sequence"/>
</dbReference>
<dbReference type="Pfam" id="PF12669">
    <property type="entry name" value="FeoB_associated"/>
    <property type="match status" value="1"/>
</dbReference>
<comment type="caution">
    <text evidence="2">The sequence shown here is derived from an EMBL/GenBank/DDBJ whole genome shotgun (WGS) entry which is preliminary data.</text>
</comment>